<dbReference type="PROSITE" id="PS51419">
    <property type="entry name" value="RAB"/>
    <property type="match status" value="1"/>
</dbReference>
<dbReference type="PANTHER" id="PTHR47978">
    <property type="match status" value="1"/>
</dbReference>
<accession>A0A397UY23</accession>
<sequence>MVSDPKVGKTSLMRKFAEGYVDEYYNQTYGVDFNEKTIKLGNHEITFSIWDFGQPEFITYACYDSVAILFMFDLSQISTLYSIKKEWYKQTRSINKNAIYLLIGTKYDIFAEFPREIQDNITKMARDYARAMNASLIFCSAKYSINTVYKIFLK</sequence>
<protein>
    <submittedName>
        <fullName evidence="2">P-loop containing nucleoside triphosphate hydrolase protein</fullName>
    </submittedName>
</protein>
<dbReference type="GO" id="GO:0003924">
    <property type="term" value="F:GTPase activity"/>
    <property type="evidence" value="ECO:0007669"/>
    <property type="project" value="InterPro"/>
</dbReference>
<evidence type="ECO:0000313" key="2">
    <source>
        <dbReference type="EMBL" id="RIB15055.1"/>
    </source>
</evidence>
<dbReference type="Proteomes" id="UP000266673">
    <property type="component" value="Unassembled WGS sequence"/>
</dbReference>
<dbReference type="AlphaFoldDB" id="A0A397UY23"/>
<dbReference type="OrthoDB" id="6585768at2759"/>
<dbReference type="GO" id="GO:0005525">
    <property type="term" value="F:GTP binding"/>
    <property type="evidence" value="ECO:0007669"/>
    <property type="project" value="InterPro"/>
</dbReference>
<dbReference type="InterPro" id="IPR001806">
    <property type="entry name" value="Small_GTPase"/>
</dbReference>
<comment type="caution">
    <text evidence="2">The sequence shown here is derived from an EMBL/GenBank/DDBJ whole genome shotgun (WGS) entry which is preliminary data.</text>
</comment>
<evidence type="ECO:0000256" key="1">
    <source>
        <dbReference type="ARBA" id="ARBA00022741"/>
    </source>
</evidence>
<evidence type="ECO:0000313" key="3">
    <source>
        <dbReference type="Proteomes" id="UP000266673"/>
    </source>
</evidence>
<dbReference type="Pfam" id="PF00071">
    <property type="entry name" value="Ras"/>
    <property type="match status" value="1"/>
</dbReference>
<dbReference type="SUPFAM" id="SSF52540">
    <property type="entry name" value="P-loop containing nucleoside triphosphate hydrolases"/>
    <property type="match status" value="1"/>
</dbReference>
<dbReference type="SMART" id="SM00174">
    <property type="entry name" value="RHO"/>
    <property type="match status" value="1"/>
</dbReference>
<reference evidence="2 3" key="1">
    <citation type="submission" date="2018-06" db="EMBL/GenBank/DDBJ databases">
        <title>Comparative genomics reveals the genomic features of Rhizophagus irregularis, R. cerebriforme, R. diaphanum and Gigaspora rosea, and their symbiotic lifestyle signature.</title>
        <authorList>
            <person name="Morin E."/>
            <person name="San Clemente H."/>
            <person name="Chen E.C.H."/>
            <person name="De La Providencia I."/>
            <person name="Hainaut M."/>
            <person name="Kuo A."/>
            <person name="Kohler A."/>
            <person name="Murat C."/>
            <person name="Tang N."/>
            <person name="Roy S."/>
            <person name="Loubradou J."/>
            <person name="Henrissat B."/>
            <person name="Grigoriev I.V."/>
            <person name="Corradi N."/>
            <person name="Roux C."/>
            <person name="Martin F.M."/>
        </authorList>
    </citation>
    <scope>NUCLEOTIDE SEQUENCE [LARGE SCALE GENOMIC DNA]</scope>
    <source>
        <strain evidence="2 3">DAOM 194757</strain>
    </source>
</reference>
<keyword evidence="1" id="KW-0547">Nucleotide-binding</keyword>
<dbReference type="SMART" id="SM00175">
    <property type="entry name" value="RAB"/>
    <property type="match status" value="1"/>
</dbReference>
<keyword evidence="3" id="KW-1185">Reference proteome</keyword>
<dbReference type="STRING" id="44941.A0A397UY23"/>
<dbReference type="InterPro" id="IPR027417">
    <property type="entry name" value="P-loop_NTPase"/>
</dbReference>
<dbReference type="EMBL" id="QKWP01000775">
    <property type="protein sequence ID" value="RIB15055.1"/>
    <property type="molecule type" value="Genomic_DNA"/>
</dbReference>
<gene>
    <name evidence="2" type="ORF">C2G38_2132167</name>
</gene>
<organism evidence="2 3">
    <name type="scientific">Gigaspora rosea</name>
    <dbReference type="NCBI Taxonomy" id="44941"/>
    <lineage>
        <taxon>Eukaryota</taxon>
        <taxon>Fungi</taxon>
        <taxon>Fungi incertae sedis</taxon>
        <taxon>Mucoromycota</taxon>
        <taxon>Glomeromycotina</taxon>
        <taxon>Glomeromycetes</taxon>
        <taxon>Diversisporales</taxon>
        <taxon>Gigasporaceae</taxon>
        <taxon>Gigaspora</taxon>
    </lineage>
</organism>
<keyword evidence="2" id="KW-0378">Hydrolase</keyword>
<name>A0A397UY23_9GLOM</name>
<dbReference type="Gene3D" id="3.40.50.300">
    <property type="entry name" value="P-loop containing nucleotide triphosphate hydrolases"/>
    <property type="match status" value="1"/>
</dbReference>
<proteinExistence type="predicted"/>